<evidence type="ECO:0000256" key="1">
    <source>
        <dbReference type="SAM" id="Phobius"/>
    </source>
</evidence>
<accession>A0A0F0H0S1</accession>
<comment type="caution">
    <text evidence="2">The sequence shown here is derived from an EMBL/GenBank/DDBJ whole genome shotgun (WGS) entry which is preliminary data.</text>
</comment>
<sequence>MNEETAPRTSVAKQVLTYGITLVVAAVAIYGISEFLTPVQPPKQGDCASLTGDIGRYEAVDCSANANYVVEGTVAAAQSCPNGEDLSWVPVRRIDPKVRFCLAPLYDVGECYPEARSGYDLDAVDCGDQDVFQVTKASRDAPPPSCGPGEETRSYPAVKLTYCLSRA</sequence>
<proteinExistence type="predicted"/>
<name>A0A0F0H0S1_LENAE</name>
<dbReference type="AlphaFoldDB" id="A0A0F0H0S1"/>
<keyword evidence="3" id="KW-1185">Reference proteome</keyword>
<gene>
    <name evidence="2" type="ORF">UK23_18805</name>
</gene>
<reference evidence="2 3" key="1">
    <citation type="submission" date="2015-02" db="EMBL/GenBank/DDBJ databases">
        <authorList>
            <person name="Ju K.-S."/>
            <person name="Doroghazi J.R."/>
            <person name="Metcalf W."/>
        </authorList>
    </citation>
    <scope>NUCLEOTIDE SEQUENCE [LARGE SCALE GENOMIC DNA]</scope>
    <source>
        <strain evidence="2 3">NRRL B-16140</strain>
    </source>
</reference>
<protein>
    <submittedName>
        <fullName evidence="2">Uncharacterized protein</fullName>
    </submittedName>
</protein>
<keyword evidence="1" id="KW-1133">Transmembrane helix</keyword>
<keyword evidence="1" id="KW-0472">Membrane</keyword>
<feature type="transmembrane region" description="Helical" evidence="1">
    <location>
        <begin position="15"/>
        <end position="33"/>
    </location>
</feature>
<evidence type="ECO:0000313" key="2">
    <source>
        <dbReference type="EMBL" id="KJK47872.1"/>
    </source>
</evidence>
<organism evidence="2 3">
    <name type="scientific">Lentzea aerocolonigenes</name>
    <name type="common">Lechevalieria aerocolonigenes</name>
    <name type="synonym">Saccharothrix aerocolonigenes</name>
    <dbReference type="NCBI Taxonomy" id="68170"/>
    <lineage>
        <taxon>Bacteria</taxon>
        <taxon>Bacillati</taxon>
        <taxon>Actinomycetota</taxon>
        <taxon>Actinomycetes</taxon>
        <taxon>Pseudonocardiales</taxon>
        <taxon>Pseudonocardiaceae</taxon>
        <taxon>Lentzea</taxon>
    </lineage>
</organism>
<dbReference type="PATRIC" id="fig|68170.10.peg.4664"/>
<dbReference type="RefSeq" id="WP_045312872.1">
    <property type="nucleotide sequence ID" value="NZ_JYJG01000122.1"/>
</dbReference>
<keyword evidence="1" id="KW-0812">Transmembrane</keyword>
<dbReference type="EMBL" id="JYJG01000122">
    <property type="protein sequence ID" value="KJK47872.1"/>
    <property type="molecule type" value="Genomic_DNA"/>
</dbReference>
<evidence type="ECO:0000313" key="3">
    <source>
        <dbReference type="Proteomes" id="UP000033393"/>
    </source>
</evidence>
<dbReference type="Proteomes" id="UP000033393">
    <property type="component" value="Unassembled WGS sequence"/>
</dbReference>